<dbReference type="OrthoDB" id="1470350at2759"/>
<feature type="transmembrane region" description="Helical" evidence="7">
    <location>
        <begin position="12"/>
        <end position="34"/>
    </location>
</feature>
<evidence type="ECO:0000256" key="4">
    <source>
        <dbReference type="ARBA" id="ARBA00023004"/>
    </source>
</evidence>
<dbReference type="PRINTS" id="PR00463">
    <property type="entry name" value="EP450I"/>
</dbReference>
<keyword evidence="9" id="KW-1185">Reference proteome</keyword>
<accession>A0A835DN03</accession>
<dbReference type="CDD" id="cd11064">
    <property type="entry name" value="CYP86A"/>
    <property type="match status" value="1"/>
</dbReference>
<comment type="cofactor">
    <cofactor evidence="5">
        <name>heme</name>
        <dbReference type="ChEBI" id="CHEBI:30413"/>
    </cofactor>
</comment>
<organism evidence="8 9">
    <name type="scientific">Tetracentron sinense</name>
    <name type="common">Spur-leaf</name>
    <dbReference type="NCBI Taxonomy" id="13715"/>
    <lineage>
        <taxon>Eukaryota</taxon>
        <taxon>Viridiplantae</taxon>
        <taxon>Streptophyta</taxon>
        <taxon>Embryophyta</taxon>
        <taxon>Tracheophyta</taxon>
        <taxon>Spermatophyta</taxon>
        <taxon>Magnoliopsida</taxon>
        <taxon>Trochodendrales</taxon>
        <taxon>Trochodendraceae</taxon>
        <taxon>Tetracentron</taxon>
    </lineage>
</organism>
<keyword evidence="7" id="KW-1133">Transmembrane helix</keyword>
<reference evidence="8 9" key="1">
    <citation type="submission" date="2020-04" db="EMBL/GenBank/DDBJ databases">
        <title>Plant Genome Project.</title>
        <authorList>
            <person name="Zhang R.-G."/>
        </authorList>
    </citation>
    <scope>NUCLEOTIDE SEQUENCE [LARGE SCALE GENOMIC DNA]</scope>
    <source>
        <strain evidence="8">YNK0</strain>
        <tissue evidence="8">Leaf</tissue>
    </source>
</reference>
<dbReference type="InterPro" id="IPR017972">
    <property type="entry name" value="Cyt_P450_CS"/>
</dbReference>
<dbReference type="GO" id="GO:0004497">
    <property type="term" value="F:monooxygenase activity"/>
    <property type="evidence" value="ECO:0007669"/>
    <property type="project" value="UniProtKB-KW"/>
</dbReference>
<keyword evidence="4 5" id="KW-0408">Iron</keyword>
<dbReference type="PROSITE" id="PS00086">
    <property type="entry name" value="CYTOCHROME_P450"/>
    <property type="match status" value="1"/>
</dbReference>
<dbReference type="SUPFAM" id="SSF48264">
    <property type="entry name" value="Cytochrome P450"/>
    <property type="match status" value="1"/>
</dbReference>
<proteinExistence type="inferred from homology"/>
<protein>
    <recommendedName>
        <fullName evidence="10">Cytochrome P450</fullName>
    </recommendedName>
</protein>
<dbReference type="EMBL" id="JABCRI010000005">
    <property type="protein sequence ID" value="KAF8405934.1"/>
    <property type="molecule type" value="Genomic_DNA"/>
</dbReference>
<dbReference type="InterPro" id="IPR036396">
    <property type="entry name" value="Cyt_P450_sf"/>
</dbReference>
<evidence type="ECO:0008006" key="10">
    <source>
        <dbReference type="Google" id="ProtNLM"/>
    </source>
</evidence>
<dbReference type="InterPro" id="IPR001128">
    <property type="entry name" value="Cyt_P450"/>
</dbReference>
<dbReference type="GO" id="GO:0020037">
    <property type="term" value="F:heme binding"/>
    <property type="evidence" value="ECO:0007669"/>
    <property type="project" value="InterPro"/>
</dbReference>
<dbReference type="Gene3D" id="1.10.630.10">
    <property type="entry name" value="Cytochrome P450"/>
    <property type="match status" value="1"/>
</dbReference>
<keyword evidence="2 5" id="KW-0479">Metal-binding</keyword>
<gene>
    <name evidence="8" type="ORF">HHK36_008012</name>
</gene>
<evidence type="ECO:0000256" key="5">
    <source>
        <dbReference type="PIRSR" id="PIRSR602401-1"/>
    </source>
</evidence>
<keyword evidence="3 6" id="KW-0560">Oxidoreductase</keyword>
<evidence type="ECO:0000256" key="3">
    <source>
        <dbReference type="ARBA" id="ARBA00023002"/>
    </source>
</evidence>
<evidence type="ECO:0000256" key="2">
    <source>
        <dbReference type="ARBA" id="ARBA00022723"/>
    </source>
</evidence>
<dbReference type="GO" id="GO:0005506">
    <property type="term" value="F:iron ion binding"/>
    <property type="evidence" value="ECO:0007669"/>
    <property type="project" value="InterPro"/>
</dbReference>
<dbReference type="Proteomes" id="UP000655225">
    <property type="component" value="Unassembled WGS sequence"/>
</dbReference>
<keyword evidence="7" id="KW-0812">Transmembrane</keyword>
<keyword evidence="5 6" id="KW-0349">Heme</keyword>
<evidence type="ECO:0000256" key="7">
    <source>
        <dbReference type="SAM" id="Phobius"/>
    </source>
</evidence>
<dbReference type="AlphaFoldDB" id="A0A835DN03"/>
<sequence length="522" mass="60275">MDFPSSLMDSLTFFLSCYPEILLAMASFIFIHLVGHTLTMNRKNTVLVYWPIVGMIPSLLRNINRLHDWSVENLRKSRGTFLFSSDLLTIMDTVVTCDPANLNHILNTNFSNFPKGSEFYDKFDFLGNGIFNADLDSWKLQRHLAHTHLTSPKFRRYLAKTSREIMEKGLLPVLSNVTHLGGVIDLQDVLLRFTFDSSCALIWGINPRCLSIDFPVVPLQRAMDDAEEAIFARYTVPSSVWMALRWLNLGMEKKLAKARATVDHFIAKYISNRREEQKESKVIEEEKDFLTFFMESKLEEEMDRMKYEKFLRDATLNLFIASRGTTSATLTWFFWLVSINPNVETKILDELKENSPKTKDSSEPRVYDTTLLNRLVFLHASLLETLRLYPPVPFDQKGVKRQEILPSGHEVRPGNLVLYSIYAMGRMEWIWGEDCSEFKPERWISEKGRLKFEPPCKFLAFNAGPRICLGKDMALTQMKAIAATVLYNFHFEVLEGHPIAPRTALLLFMKHGLKVRVKEQCV</sequence>
<dbReference type="Pfam" id="PF00067">
    <property type="entry name" value="p450"/>
    <property type="match status" value="1"/>
</dbReference>
<feature type="binding site" description="axial binding residue" evidence="5">
    <location>
        <position position="468"/>
    </location>
    <ligand>
        <name>heme</name>
        <dbReference type="ChEBI" id="CHEBI:30413"/>
    </ligand>
    <ligandPart>
        <name>Fe</name>
        <dbReference type="ChEBI" id="CHEBI:18248"/>
    </ligandPart>
</feature>
<evidence type="ECO:0000256" key="6">
    <source>
        <dbReference type="RuleBase" id="RU000461"/>
    </source>
</evidence>
<name>A0A835DN03_TETSI</name>
<dbReference type="PANTHER" id="PTHR24296">
    <property type="entry name" value="CYTOCHROME P450"/>
    <property type="match status" value="1"/>
</dbReference>
<dbReference type="PRINTS" id="PR00385">
    <property type="entry name" value="P450"/>
</dbReference>
<keyword evidence="6" id="KW-0503">Monooxygenase</keyword>
<comment type="similarity">
    <text evidence="1 6">Belongs to the cytochrome P450 family.</text>
</comment>
<evidence type="ECO:0000313" key="9">
    <source>
        <dbReference type="Proteomes" id="UP000655225"/>
    </source>
</evidence>
<dbReference type="GO" id="GO:0006629">
    <property type="term" value="P:lipid metabolic process"/>
    <property type="evidence" value="ECO:0007669"/>
    <property type="project" value="UniProtKB-ARBA"/>
</dbReference>
<dbReference type="GO" id="GO:0016705">
    <property type="term" value="F:oxidoreductase activity, acting on paired donors, with incorporation or reduction of molecular oxygen"/>
    <property type="evidence" value="ECO:0007669"/>
    <property type="project" value="InterPro"/>
</dbReference>
<evidence type="ECO:0000313" key="8">
    <source>
        <dbReference type="EMBL" id="KAF8405934.1"/>
    </source>
</evidence>
<dbReference type="InterPro" id="IPR002401">
    <property type="entry name" value="Cyt_P450_E_grp-I"/>
</dbReference>
<dbReference type="OMA" id="MEVASWF"/>
<comment type="caution">
    <text evidence="8">The sequence shown here is derived from an EMBL/GenBank/DDBJ whole genome shotgun (WGS) entry which is preliminary data.</text>
</comment>
<keyword evidence="7" id="KW-0472">Membrane</keyword>
<evidence type="ECO:0000256" key="1">
    <source>
        <dbReference type="ARBA" id="ARBA00010617"/>
    </source>
</evidence>